<protein>
    <submittedName>
        <fullName evidence="4">AAA family ATPase</fullName>
    </submittedName>
</protein>
<dbReference type="PANTHER" id="PTHR41259:SF1">
    <property type="entry name" value="DOUBLE-STRAND BREAK REPAIR RAD50 ATPASE, PUTATIVE-RELATED"/>
    <property type="match status" value="1"/>
</dbReference>
<keyword evidence="2" id="KW-0812">Transmembrane</keyword>
<evidence type="ECO:0000259" key="3">
    <source>
        <dbReference type="Pfam" id="PF13514"/>
    </source>
</evidence>
<reference evidence="4" key="2">
    <citation type="submission" date="2021-04" db="EMBL/GenBank/DDBJ databases">
        <authorList>
            <person name="Gilroy R."/>
        </authorList>
    </citation>
    <scope>NUCLEOTIDE SEQUENCE</scope>
    <source>
        <strain evidence="4">876</strain>
    </source>
</reference>
<feature type="domain" description="YhaN AAA" evidence="3">
    <location>
        <begin position="1"/>
        <end position="206"/>
    </location>
</feature>
<sequence length="824" mass="94899">MKIKKVHIDGFGKWHDQDFEFTDNPVLIYGANEAGKTTLASFILSVLFGFADGRGKNKYQQYLPKNNSSYGGSLTVIEGQHQYVIKRVKGKNGGKVTITNEKGKQEKADFLATLIGPLDRELYQAIYSFSQTNILNDELDREQLEQQLQQLGAVGSREWLQQIARLEKSADALYKPRGRKLSLNRHLKEYDELQQKVNQAQSQSQEYHQLVQQQVSDQKQLTQLKKQQPEIKTQVEQTERLQRLWPVYEQWQSHQKQLRTDTKLTDDEVLKIQEIQSNERELRSRLHSVNQQVIEQQTLLKELTTLEVKDYRQQKAHYQQLKDELFALQIHANGQSNSNQVEWTTELKQLEERYGNHSLPEPLSERAITELEGLLKSPSQTNTSNQNLVISGIGFVLFMIGLIVHQPLIWLLGIVVICAGGALWFKQQQQKNQTEVQQRTALQSFGEQYGLTDFPEEKWLTMQGDLHRYHDLQTQIAQAQREQEDYSTRLTKLKQQLPINLTGNTVSDLVNGYNRWLIEMQDHSQKLTNAEQELVNVQKQHDRLASQLATTTDTKNDEYHQFGIETDDDFKQLQAQKVAAETRKVTTAAYEQQLTEKDRQLLSQYDGKDELDAAVSQAHQQLAANEQEQSGLESSLAKLKAQINFLVQDGSFSELNQQLINLQTTIWNETKQWLSEQFAIRWINGALKLASKDRYPKILQQAEKLFAILTNDHYQRIMVTDDGISVLDSEQQVFEVAELSLGTAEQLFISLRLGFITVISDQIQLPIMVDDGFVNFDNVRRGRMLDLLDQMAEKNQVIYFTANDQIKKLGAPVLDLDLINKKKL</sequence>
<dbReference type="Proteomes" id="UP000824180">
    <property type="component" value="Unassembled WGS sequence"/>
</dbReference>
<comment type="caution">
    <text evidence="4">The sequence shown here is derived from an EMBL/GenBank/DDBJ whole genome shotgun (WGS) entry which is preliminary data.</text>
</comment>
<evidence type="ECO:0000313" key="4">
    <source>
        <dbReference type="EMBL" id="MBU3829299.1"/>
    </source>
</evidence>
<keyword evidence="2" id="KW-0472">Membrane</keyword>
<dbReference type="SUPFAM" id="SSF52540">
    <property type="entry name" value="P-loop containing nucleoside triphosphate hydrolases"/>
    <property type="match status" value="1"/>
</dbReference>
<dbReference type="InterPro" id="IPR038734">
    <property type="entry name" value="YhaN_AAA"/>
</dbReference>
<feature type="coiled-coil region" evidence="1">
    <location>
        <begin position="183"/>
        <end position="213"/>
    </location>
</feature>
<name>A0A9E2KSJ8_9LACO</name>
<evidence type="ECO:0000256" key="1">
    <source>
        <dbReference type="SAM" id="Coils"/>
    </source>
</evidence>
<organism evidence="4 5">
    <name type="scientific">Candidatus Limosilactobacillus merdavium</name>
    <dbReference type="NCBI Taxonomy" id="2838651"/>
    <lineage>
        <taxon>Bacteria</taxon>
        <taxon>Bacillati</taxon>
        <taxon>Bacillota</taxon>
        <taxon>Bacilli</taxon>
        <taxon>Lactobacillales</taxon>
        <taxon>Lactobacillaceae</taxon>
        <taxon>Limosilactobacillus</taxon>
    </lineage>
</organism>
<keyword evidence="1" id="KW-0175">Coiled coil</keyword>
<dbReference type="Pfam" id="PF13514">
    <property type="entry name" value="AAA_27"/>
    <property type="match status" value="1"/>
</dbReference>
<feature type="transmembrane region" description="Helical" evidence="2">
    <location>
        <begin position="409"/>
        <end position="425"/>
    </location>
</feature>
<keyword evidence="2" id="KW-1133">Transmembrane helix</keyword>
<evidence type="ECO:0000313" key="5">
    <source>
        <dbReference type="Proteomes" id="UP000824180"/>
    </source>
</evidence>
<reference evidence="4" key="1">
    <citation type="journal article" date="2021" name="PeerJ">
        <title>Extensive microbial diversity within the chicken gut microbiome revealed by metagenomics and culture.</title>
        <authorList>
            <person name="Gilroy R."/>
            <person name="Ravi A."/>
            <person name="Getino M."/>
            <person name="Pursley I."/>
            <person name="Horton D.L."/>
            <person name="Alikhan N.F."/>
            <person name="Baker D."/>
            <person name="Gharbi K."/>
            <person name="Hall N."/>
            <person name="Watson M."/>
            <person name="Adriaenssens E.M."/>
            <person name="Foster-Nyarko E."/>
            <person name="Jarju S."/>
            <person name="Secka A."/>
            <person name="Antonio M."/>
            <person name="Oren A."/>
            <person name="Chaudhuri R.R."/>
            <person name="La Ragione R."/>
            <person name="Hildebrand F."/>
            <person name="Pallen M.J."/>
        </authorList>
    </citation>
    <scope>NUCLEOTIDE SEQUENCE</scope>
    <source>
        <strain evidence="4">876</strain>
    </source>
</reference>
<dbReference type="InterPro" id="IPR027417">
    <property type="entry name" value="P-loop_NTPase"/>
</dbReference>
<dbReference type="Gene3D" id="3.40.50.300">
    <property type="entry name" value="P-loop containing nucleotide triphosphate hydrolases"/>
    <property type="match status" value="2"/>
</dbReference>
<dbReference type="EMBL" id="JAHLFK010000001">
    <property type="protein sequence ID" value="MBU3829299.1"/>
    <property type="molecule type" value="Genomic_DNA"/>
</dbReference>
<proteinExistence type="predicted"/>
<feature type="coiled-coil region" evidence="1">
    <location>
        <begin position="469"/>
        <end position="547"/>
    </location>
</feature>
<accession>A0A9E2KSJ8</accession>
<evidence type="ECO:0000256" key="2">
    <source>
        <dbReference type="SAM" id="Phobius"/>
    </source>
</evidence>
<gene>
    <name evidence="4" type="ORF">H9843_00100</name>
</gene>
<dbReference type="AlphaFoldDB" id="A0A9E2KSJ8"/>
<feature type="coiled-coil region" evidence="1">
    <location>
        <begin position="608"/>
        <end position="642"/>
    </location>
</feature>
<dbReference type="PANTHER" id="PTHR41259">
    <property type="entry name" value="DOUBLE-STRAND BREAK REPAIR RAD50 ATPASE, PUTATIVE-RELATED"/>
    <property type="match status" value="1"/>
</dbReference>